<evidence type="ECO:0000256" key="1">
    <source>
        <dbReference type="SAM" id="SignalP"/>
    </source>
</evidence>
<keyword evidence="3" id="KW-1185">Reference proteome</keyword>
<reference evidence="2 3" key="1">
    <citation type="submission" date="2023-05" db="EMBL/GenBank/DDBJ databases">
        <title>Chelatococcus sp. nov., a moderately thermophilic bacterium isolated from hot spring microbial mat.</title>
        <authorList>
            <person name="Hu C.-J."/>
            <person name="Li W.-J."/>
        </authorList>
    </citation>
    <scope>NUCLEOTIDE SEQUENCE [LARGE SCALE GENOMIC DNA]</scope>
    <source>
        <strain evidence="2 3">SYSU G07232</strain>
    </source>
</reference>
<organism evidence="2 3">
    <name type="scientific">Chelatococcus albus</name>
    <dbReference type="NCBI Taxonomy" id="3047466"/>
    <lineage>
        <taxon>Bacteria</taxon>
        <taxon>Pseudomonadati</taxon>
        <taxon>Pseudomonadota</taxon>
        <taxon>Alphaproteobacteria</taxon>
        <taxon>Hyphomicrobiales</taxon>
        <taxon>Chelatococcaceae</taxon>
        <taxon>Chelatococcus</taxon>
    </lineage>
</organism>
<proteinExistence type="predicted"/>
<evidence type="ECO:0000313" key="3">
    <source>
        <dbReference type="Proteomes" id="UP001321492"/>
    </source>
</evidence>
<name>A0ABT7AMY5_9HYPH</name>
<dbReference type="Proteomes" id="UP001321492">
    <property type="component" value="Unassembled WGS sequence"/>
</dbReference>
<keyword evidence="1" id="KW-0732">Signal</keyword>
<feature type="signal peptide" evidence="1">
    <location>
        <begin position="1"/>
        <end position="26"/>
    </location>
</feature>
<dbReference type="SUPFAM" id="SSF50199">
    <property type="entry name" value="Staphylococcal nuclease"/>
    <property type="match status" value="1"/>
</dbReference>
<evidence type="ECO:0008006" key="4">
    <source>
        <dbReference type="Google" id="ProtNLM"/>
    </source>
</evidence>
<dbReference type="RefSeq" id="WP_283742165.1">
    <property type="nucleotide sequence ID" value="NZ_JASJEV010000018.1"/>
</dbReference>
<dbReference type="InterPro" id="IPR035437">
    <property type="entry name" value="SNase_OB-fold_sf"/>
</dbReference>
<dbReference type="EMBL" id="JASJEV010000018">
    <property type="protein sequence ID" value="MDJ1160164.1"/>
    <property type="molecule type" value="Genomic_DNA"/>
</dbReference>
<comment type="caution">
    <text evidence="2">The sequence shown here is derived from an EMBL/GenBank/DDBJ whole genome shotgun (WGS) entry which is preliminary data.</text>
</comment>
<evidence type="ECO:0000313" key="2">
    <source>
        <dbReference type="EMBL" id="MDJ1160164.1"/>
    </source>
</evidence>
<gene>
    <name evidence="2" type="ORF">QNA08_18280</name>
</gene>
<accession>A0ABT7AMY5</accession>
<feature type="chain" id="PRO_5047295617" description="Nuclease" evidence="1">
    <location>
        <begin position="27"/>
        <end position="150"/>
    </location>
</feature>
<protein>
    <recommendedName>
        <fullName evidence="4">Nuclease</fullName>
    </recommendedName>
</protein>
<sequence>MRSVWARMVLAAVFGFGLAGAGEAFAQPGEPPAAVVRSVAPREVKVITGAIFKVGDETFEIAGLRAPRIKKAQCFYERIRGREARKALGQIMGRGRIEIVPTGRTATSGAHLVRVVANGQSVRKRMIDLGVAVPRAGHARGNPWCVKVGT</sequence>
<dbReference type="Gene3D" id="2.40.50.90">
    <property type="match status" value="1"/>
</dbReference>